<feature type="compositionally biased region" description="Gly residues" evidence="6">
    <location>
        <begin position="1337"/>
        <end position="1349"/>
    </location>
</feature>
<organism evidence="9 10">
    <name type="scientific">Cyanidium caldarium</name>
    <name type="common">Red alga</name>
    <dbReference type="NCBI Taxonomy" id="2771"/>
    <lineage>
        <taxon>Eukaryota</taxon>
        <taxon>Rhodophyta</taxon>
        <taxon>Bangiophyceae</taxon>
        <taxon>Cyanidiales</taxon>
        <taxon>Cyanidiaceae</taxon>
        <taxon>Cyanidium</taxon>
    </lineage>
</organism>
<sequence length="2134" mass="235316">MDGTSSGGGGGGGGGGEDASVADEWPEPGEQEASKWGDGGRRKVEPNGSRPTEAADGVSAADVAPAPFPFSESGTLVEVRLQLLRLEGIRLHGAGATSSSSTPKSLKSVALRRTAELVRLLRGEGTRLVRVWLEWLGPDGQALFSTHDVDVNCRSRRADFRHQEMVGYSLLFGGPTDDVPVRLRLRGSTRYRQRFSPHVLRLPSAKVDPVRQQELLSSPDALTHYLQSLSVDESVALSPKPFPPDRWHQWPYHKVPDDVDRAPDFLDESSLSPRPGNRHHRHHQRSPVSSDTSDRRLRFPNQLGVHGDRDDVSHDFDHWDAVTLGTFEVPVRELLGASRPMVLPLTEMLGLVRLHVHASTRWLPQASTSYIEKMPLFPDGHYTMRVHVHEVSSLQLTDGKARTLNPYVVVELLGQKRQTHSLRDAFSGVYDRLLFFSSKCAGGGVRRTALNLSVWSWNFWRPSFLVGSYSCDFMHIWNQPHHGMEREWLPLTSPTAASRDSAVIGYVRVSVAVFGPGIVPRNANAAAPTTVTTALANNSATASSLPAGPRLLKNMVLRRPTLTVDTWRLQICVYRLELGQHRQRHQHDNGSRSKSLARLASMLSRRANDGPDDERQSPTTPHRVFLEVAYAADAKHDTLQSAPRLLRDGVATFNTGFCLPVLLTNMMQANFEDVIVHVKAADDGATLAEISMPLGELLASGCTTQVHYIDDHLGVSRFAQVPDDASAMHPTDDTRGHNVPSGVSTSALARQVVMWMKELAAEPASPHVRRQVVHQLPPRYHFLYSSHADCQGRLLASIRLWRHSASSTAVPLWSHPLGWAERSAAAAQAPALRPFVLTARVYQITELFLPDDALVCAKLFLGDCELHEFPAVPVRDHTAVLDTFGGRSRRRSRDGRASDGFPLQLEPDCEAVPDLFLNVYQVHGHPHRLERVMFLRLRAKALRMLAGREAPMWWLLDNHRRPTADLSTHAGLMYALFALRTAEEAEAAAPMSAAAPELSRHSLTANSDHDGSNQPASMPPVATARNLSLRCHLLECRDVPSGDATGFSDPFVSVRWGSAYSLGRKLMQQTCDPQFYESITVGPVRLHPGEALPRVSVKVFDWDGAVEVFDPTQLQHTMYLCRALVRLASSRQRAPQWYPMFVANPLVPRGSLLAAFEVVDADTQAPVAIAPDDDPAAAVSRPLRWLDDDRHSLAPSQTHLRVGVVGFRNLSFADDPSSFRREPLVMRFYLNFQDGEVFTHAVPVQRVEAFCVGSGEVLDVVDVPCPRDRRSKPSLHVIVEAKTSGRFVASANITVEELAAPRLLPGGRLQYALESLRAPVGGAAGRLEAPSWLDDSGSGGGQGAGGNGGETANAAPSMPQPSREARQVLVWLSWQLMRWWQRVKQSAVAAALIALFNQLLEQFPDVALHFGLEEVEILAPPSTSSAAAASTKQSAAGAGANATSSSSASAVAIRGEASDASDDTPDVATVAFRAAHAGQARDRVPRELEHFLGDCAAYHEFPLRRGWKRERGFHSFREMTAATSRASTSPSPDATARASSSRRSPRQSRGSVSRSSAATVKMPVRSRQPRLRRAEEIDAAHLIGELAGRLETPYPVGKLALVVWHRDDDRMTSATPTANVRESSSADIAVPAVHALRSALRQTFRPVSNAVVRVHLLQACNLHVPSGAGNIYVNVELNGGEQKGTTRSAHASHSLQPLLFHSMEFRGVSFPGARLTIRVKNYGGPEFEIPNVAAVLPRRWPWSLGPLFHTRHSRDLRVDFLRGGIGRGQLIGITEIDLDQRWYARNARMARLRPPVELRNLYNTEHLSPRGQLEMYVELLSAAEAAERPFEALKLPRPQEYELRLVVWRVIGCQDPYEADATSDGNSRHVRAVRLPTLGALPLTAGTGAGDAATADEYKLQDLQFRAQLANDAATEMRTDIVRNCDDGTANFNYRLVWRPIPLPDPELVPRLRLHVWDVRPRSVPIPFRWLQPPKPHLVATATLDIMPLVEEVLATKRPVRKQSQWITMRHTVAGVRAVRPRAAISLELLSRDHAQVYADSAESGNSNLPPPLRPVPFSAFAPHHYIRYRVARVLQDSLWEGIAYGFLFPVIVFGIRLVDACPWWVFLLAGLIGLTAFGRLRQVAQMLEEAVHA</sequence>
<evidence type="ECO:0000256" key="4">
    <source>
        <dbReference type="ARBA" id="ARBA00022989"/>
    </source>
</evidence>
<feature type="compositionally biased region" description="Polar residues" evidence="6">
    <location>
        <begin position="1001"/>
        <end position="1016"/>
    </location>
</feature>
<dbReference type="SUPFAM" id="SSF49562">
    <property type="entry name" value="C2 domain (Calcium/lipid-binding domain, CaLB)"/>
    <property type="match status" value="3"/>
</dbReference>
<dbReference type="EMBL" id="JANCYW010000019">
    <property type="protein sequence ID" value="KAK4538633.1"/>
    <property type="molecule type" value="Genomic_DNA"/>
</dbReference>
<dbReference type="GO" id="GO:0016020">
    <property type="term" value="C:membrane"/>
    <property type="evidence" value="ECO:0007669"/>
    <property type="project" value="UniProtKB-SubCell"/>
</dbReference>
<feature type="region of interest" description="Disordered" evidence="6">
    <location>
        <begin position="1329"/>
        <end position="1360"/>
    </location>
</feature>
<feature type="compositionally biased region" description="Basic and acidic residues" evidence="6">
    <location>
        <begin position="32"/>
        <end position="45"/>
    </location>
</feature>
<evidence type="ECO:0000313" key="10">
    <source>
        <dbReference type="Proteomes" id="UP001301350"/>
    </source>
</evidence>
<keyword evidence="2 7" id="KW-0812">Transmembrane</keyword>
<gene>
    <name evidence="9" type="ORF">CDCA_CDCA19G4658</name>
</gene>
<protein>
    <recommendedName>
        <fullName evidence="8">C2 domain-containing protein</fullName>
    </recommendedName>
</protein>
<reference evidence="9 10" key="1">
    <citation type="submission" date="2022-07" db="EMBL/GenBank/DDBJ databases">
        <title>Genome-wide signatures of adaptation to extreme environments.</title>
        <authorList>
            <person name="Cho C.H."/>
            <person name="Yoon H.S."/>
        </authorList>
    </citation>
    <scope>NUCLEOTIDE SEQUENCE [LARGE SCALE GENOMIC DNA]</scope>
    <source>
        <strain evidence="9 10">DBV 063 E5</strain>
    </source>
</reference>
<evidence type="ECO:0000256" key="3">
    <source>
        <dbReference type="ARBA" id="ARBA00022737"/>
    </source>
</evidence>
<dbReference type="GO" id="GO:0007009">
    <property type="term" value="P:plasma membrane organization"/>
    <property type="evidence" value="ECO:0007669"/>
    <property type="project" value="TreeGrafter"/>
</dbReference>
<dbReference type="Pfam" id="PF00168">
    <property type="entry name" value="C2"/>
    <property type="match status" value="3"/>
</dbReference>
<feature type="region of interest" description="Disordered" evidence="6">
    <location>
        <begin position="261"/>
        <end position="306"/>
    </location>
</feature>
<evidence type="ECO:0000313" key="9">
    <source>
        <dbReference type="EMBL" id="KAK4538633.1"/>
    </source>
</evidence>
<dbReference type="Gene3D" id="2.60.40.150">
    <property type="entry name" value="C2 domain"/>
    <property type="match status" value="2"/>
</dbReference>
<feature type="domain" description="C2" evidence="8">
    <location>
        <begin position="365"/>
        <end position="489"/>
    </location>
</feature>
<dbReference type="InterPro" id="IPR035892">
    <property type="entry name" value="C2_domain_sf"/>
</dbReference>
<dbReference type="SMART" id="SM00239">
    <property type="entry name" value="C2"/>
    <property type="match status" value="3"/>
</dbReference>
<feature type="compositionally biased region" description="Basic residues" evidence="6">
    <location>
        <begin position="276"/>
        <end position="285"/>
    </location>
</feature>
<dbReference type="InterPro" id="IPR000008">
    <property type="entry name" value="C2_dom"/>
</dbReference>
<feature type="region of interest" description="Disordered" evidence="6">
    <location>
        <begin position="990"/>
        <end position="1020"/>
    </location>
</feature>
<feature type="region of interest" description="Disordered" evidence="6">
    <location>
        <begin position="1"/>
        <end position="58"/>
    </location>
</feature>
<dbReference type="Proteomes" id="UP001301350">
    <property type="component" value="Unassembled WGS sequence"/>
</dbReference>
<evidence type="ECO:0000259" key="8">
    <source>
        <dbReference type="PROSITE" id="PS50004"/>
    </source>
</evidence>
<feature type="compositionally biased region" description="Acidic residues" evidence="6">
    <location>
        <begin position="20"/>
        <end position="30"/>
    </location>
</feature>
<keyword evidence="10" id="KW-1185">Reference proteome</keyword>
<comment type="caution">
    <text evidence="9">The sequence shown here is derived from an EMBL/GenBank/DDBJ whole genome shotgun (WGS) entry which is preliminary data.</text>
</comment>
<accession>A0AAV9J205</accession>
<evidence type="ECO:0000256" key="7">
    <source>
        <dbReference type="SAM" id="Phobius"/>
    </source>
</evidence>
<keyword evidence="5 7" id="KW-0472">Membrane</keyword>
<feature type="transmembrane region" description="Helical" evidence="7">
    <location>
        <begin position="2104"/>
        <end position="2121"/>
    </location>
</feature>
<evidence type="ECO:0000256" key="6">
    <source>
        <dbReference type="SAM" id="MobiDB-lite"/>
    </source>
</evidence>
<feature type="compositionally biased region" description="Low complexity" evidence="6">
    <location>
        <begin position="1520"/>
        <end position="1559"/>
    </location>
</feature>
<proteinExistence type="predicted"/>
<comment type="subcellular location">
    <subcellularLocation>
        <location evidence="1">Membrane</location>
        <topology evidence="1">Single-pass membrane protein</topology>
    </subcellularLocation>
</comment>
<keyword evidence="3" id="KW-0677">Repeat</keyword>
<feature type="domain" description="C2" evidence="8">
    <location>
        <begin position="1009"/>
        <end position="1138"/>
    </location>
</feature>
<feature type="region of interest" description="Disordered" evidence="6">
    <location>
        <begin position="1520"/>
        <end position="1571"/>
    </location>
</feature>
<dbReference type="PANTHER" id="PTHR12546">
    <property type="entry name" value="FER-1-LIKE"/>
    <property type="match status" value="1"/>
</dbReference>
<feature type="compositionally biased region" description="Gly residues" evidence="6">
    <location>
        <begin position="1"/>
        <end position="17"/>
    </location>
</feature>
<evidence type="ECO:0000256" key="1">
    <source>
        <dbReference type="ARBA" id="ARBA00004167"/>
    </source>
</evidence>
<evidence type="ECO:0000256" key="5">
    <source>
        <dbReference type="ARBA" id="ARBA00023136"/>
    </source>
</evidence>
<keyword evidence="4 7" id="KW-1133">Transmembrane helix</keyword>
<dbReference type="PROSITE" id="PS50004">
    <property type="entry name" value="C2"/>
    <property type="match status" value="2"/>
</dbReference>
<evidence type="ECO:0000256" key="2">
    <source>
        <dbReference type="ARBA" id="ARBA00022692"/>
    </source>
</evidence>
<dbReference type="PANTHER" id="PTHR12546:SF33">
    <property type="entry name" value="SPERM VESICLE FUSION PROTEIN FER-1"/>
    <property type="match status" value="1"/>
</dbReference>
<name>A0AAV9J205_CYACA</name>
<dbReference type="InterPro" id="IPR037721">
    <property type="entry name" value="Ferlin"/>
</dbReference>